<feature type="domain" description="Tyr recombinase" evidence="5">
    <location>
        <begin position="223"/>
        <end position="409"/>
    </location>
</feature>
<dbReference type="PANTHER" id="PTHR30629:SF2">
    <property type="entry name" value="PROPHAGE INTEGRASE INTS-RELATED"/>
    <property type="match status" value="1"/>
</dbReference>
<evidence type="ECO:0000256" key="4">
    <source>
        <dbReference type="ARBA" id="ARBA00023172"/>
    </source>
</evidence>
<dbReference type="Gene3D" id="1.10.150.130">
    <property type="match status" value="1"/>
</dbReference>
<dbReference type="RefSeq" id="WP_284330630.1">
    <property type="nucleotide sequence ID" value="NZ_BSOA01000003.1"/>
</dbReference>
<dbReference type="InterPro" id="IPR013762">
    <property type="entry name" value="Integrase-like_cat_sf"/>
</dbReference>
<dbReference type="Pfam" id="PF13356">
    <property type="entry name" value="Arm-DNA-bind_3"/>
    <property type="match status" value="1"/>
</dbReference>
<dbReference type="Gene3D" id="3.30.160.390">
    <property type="entry name" value="Integrase, DNA-binding domain"/>
    <property type="match status" value="1"/>
</dbReference>
<dbReference type="Proteomes" id="UP001156627">
    <property type="component" value="Unassembled WGS sequence"/>
</dbReference>
<dbReference type="InterPro" id="IPR038488">
    <property type="entry name" value="Integrase_DNA-bd_sf"/>
</dbReference>
<keyword evidence="7" id="KW-1185">Reference proteome</keyword>
<comment type="similarity">
    <text evidence="1">Belongs to the 'phage' integrase family.</text>
</comment>
<evidence type="ECO:0000313" key="7">
    <source>
        <dbReference type="Proteomes" id="UP001156627"/>
    </source>
</evidence>
<keyword evidence="2" id="KW-0229">DNA integration</keyword>
<dbReference type="InterPro" id="IPR002104">
    <property type="entry name" value="Integrase_catalytic"/>
</dbReference>
<dbReference type="InterPro" id="IPR050808">
    <property type="entry name" value="Phage_Integrase"/>
</dbReference>
<dbReference type="InterPro" id="IPR010998">
    <property type="entry name" value="Integrase_recombinase_N"/>
</dbReference>
<dbReference type="InterPro" id="IPR053876">
    <property type="entry name" value="Phage_int_M"/>
</dbReference>
<dbReference type="Gene3D" id="1.10.443.10">
    <property type="entry name" value="Intergrase catalytic core"/>
    <property type="match status" value="1"/>
</dbReference>
<dbReference type="EMBL" id="BSOA01000003">
    <property type="protein sequence ID" value="GLQ87202.1"/>
    <property type="molecule type" value="Genomic_DNA"/>
</dbReference>
<evidence type="ECO:0000256" key="2">
    <source>
        <dbReference type="ARBA" id="ARBA00022908"/>
    </source>
</evidence>
<comment type="caution">
    <text evidence="6">The sequence shown here is derived from an EMBL/GenBank/DDBJ whole genome shotgun (WGS) entry which is preliminary data.</text>
</comment>
<proteinExistence type="inferred from homology"/>
<dbReference type="PANTHER" id="PTHR30629">
    <property type="entry name" value="PROPHAGE INTEGRASE"/>
    <property type="match status" value="1"/>
</dbReference>
<reference evidence="7" key="1">
    <citation type="journal article" date="2019" name="Int. J. Syst. Evol. Microbiol.">
        <title>The Global Catalogue of Microorganisms (GCM) 10K type strain sequencing project: providing services to taxonomists for standard genome sequencing and annotation.</title>
        <authorList>
            <consortium name="The Broad Institute Genomics Platform"/>
            <consortium name="The Broad Institute Genome Sequencing Center for Infectious Disease"/>
            <person name="Wu L."/>
            <person name="Ma J."/>
        </authorList>
    </citation>
    <scope>NUCLEOTIDE SEQUENCE [LARGE SCALE GENOMIC DNA]</scope>
    <source>
        <strain evidence="7">NBRC 111981</strain>
    </source>
</reference>
<dbReference type="SUPFAM" id="SSF56349">
    <property type="entry name" value="DNA breaking-rejoining enzymes"/>
    <property type="match status" value="1"/>
</dbReference>
<evidence type="ECO:0000256" key="3">
    <source>
        <dbReference type="ARBA" id="ARBA00023125"/>
    </source>
</evidence>
<keyword evidence="3" id="KW-0238">DNA-binding</keyword>
<dbReference type="CDD" id="cd00801">
    <property type="entry name" value="INT_P4_C"/>
    <property type="match status" value="1"/>
</dbReference>
<dbReference type="PROSITE" id="PS51898">
    <property type="entry name" value="TYR_RECOMBINASE"/>
    <property type="match status" value="1"/>
</dbReference>
<gene>
    <name evidence="6" type="primary">intA</name>
    <name evidence="6" type="ORF">GCM10007898_07680</name>
</gene>
<protein>
    <submittedName>
        <fullName evidence="6">Integrase</fullName>
    </submittedName>
</protein>
<keyword evidence="4" id="KW-0233">DNA recombination</keyword>
<sequence length="428" mass="47923">MPRLATPLSELQIRKAKPAEKAYFLADGNGLRLLVSPAGRKSWVVRYRLPNGSRPAPATIGHYPEMSLAEARINAVEVQRDAKKGKSTAGIRKAQQEVEAAASAELEAAAQQLAEVERVSFRAVSGRWMAEKRPTWAMETYRKARLVVDAYLVPKLGGLDMRQLETKHVRPVLVEMAKSTPQLARKARQYLGSIVDHAINEGLRSDESRLRLDRILPAYRSGHMPAVTDNDAKLGEVMRAIDVYPNRVVRAALILAALTAMRSGVVASARWEEIDLKAGEWRIPGMNPDGTNRMKTGQDFSTSLPEQALMVLREMRERNMGGEYVFPPQGRQNSPHLSRDTLSKALREMGFQGEHTTHGFRASLRTLGRERLGIDVDVLESQLAHAPKDEVEAAYARVKFREKRREVMQQWADYLDKLRTGDILMGVS</sequence>
<organism evidence="6 7">
    <name type="scientific">Dyella flagellata</name>
    <dbReference type="NCBI Taxonomy" id="1867833"/>
    <lineage>
        <taxon>Bacteria</taxon>
        <taxon>Pseudomonadati</taxon>
        <taxon>Pseudomonadota</taxon>
        <taxon>Gammaproteobacteria</taxon>
        <taxon>Lysobacterales</taxon>
        <taxon>Rhodanobacteraceae</taxon>
        <taxon>Dyella</taxon>
    </lineage>
</organism>
<dbReference type="Pfam" id="PF00589">
    <property type="entry name" value="Phage_integrase"/>
    <property type="match status" value="1"/>
</dbReference>
<accession>A0ABQ5X6G7</accession>
<dbReference type="Pfam" id="PF22022">
    <property type="entry name" value="Phage_int_M"/>
    <property type="match status" value="1"/>
</dbReference>
<evidence type="ECO:0000313" key="6">
    <source>
        <dbReference type="EMBL" id="GLQ87202.1"/>
    </source>
</evidence>
<evidence type="ECO:0000259" key="5">
    <source>
        <dbReference type="PROSITE" id="PS51898"/>
    </source>
</evidence>
<dbReference type="InterPro" id="IPR011010">
    <property type="entry name" value="DNA_brk_join_enz"/>
</dbReference>
<dbReference type="InterPro" id="IPR025166">
    <property type="entry name" value="Integrase_DNA_bind_dom"/>
</dbReference>
<name>A0ABQ5X6G7_9GAMM</name>
<evidence type="ECO:0000256" key="1">
    <source>
        <dbReference type="ARBA" id="ARBA00008857"/>
    </source>
</evidence>